<keyword evidence="2" id="KW-0805">Transcription regulation</keyword>
<evidence type="ECO:0000256" key="5">
    <source>
        <dbReference type="PROSITE-ProRule" id="PRU00169"/>
    </source>
</evidence>
<dbReference type="Gene3D" id="3.40.50.2300">
    <property type="match status" value="1"/>
</dbReference>
<evidence type="ECO:0000259" key="8">
    <source>
        <dbReference type="PROSITE" id="PS50110"/>
    </source>
</evidence>
<evidence type="ECO:0008006" key="12">
    <source>
        <dbReference type="Google" id="ProtNLM"/>
    </source>
</evidence>
<dbReference type="EMBL" id="BMNG01000005">
    <property type="protein sequence ID" value="GGO42632.1"/>
    <property type="molecule type" value="Genomic_DNA"/>
</dbReference>
<proteinExistence type="predicted"/>
<name>A0ABQ2LSR9_9ACTN</name>
<sequence>MAHLLVVEDDPQLRGALVRALRDKGHAVATAPTGMAGLDAAVTHPPDLVVLDLGLPDVDGAQVLRMLRAVSDVPVIVATARDEEPEMVALLGDGADDYIVKPFGAAQLDARVKAVLRRLGVGAGEEPLRVGGLCVDPAAREVALDGVAVELTPREFDLLAHLARRAGQVVSRRELLAEVWHQPLGGADKTVDVHLSWLRRKLGETAQAPRYLHTVRTVGVKLAAPDATRRPGALGTPEGPGGPEGPSTPSAADGPEGPKGPYTAGGPDAARRPRALDTPEGPHGPKAPDGPEGPHGSETPDGPKAPGPAYTVVGPRAPGAPAGLAGPGAADPAGAPSAQVPPPGPADNTPDGPA</sequence>
<keyword evidence="1 5" id="KW-0597">Phosphoprotein</keyword>
<dbReference type="PANTHER" id="PTHR48111:SF4">
    <property type="entry name" value="DNA-BINDING DUAL TRANSCRIPTIONAL REGULATOR OMPR"/>
    <property type="match status" value="1"/>
</dbReference>
<dbReference type="InterPro" id="IPR001867">
    <property type="entry name" value="OmpR/PhoB-type_DNA-bd"/>
</dbReference>
<evidence type="ECO:0000256" key="7">
    <source>
        <dbReference type="SAM" id="MobiDB-lite"/>
    </source>
</evidence>
<feature type="domain" description="OmpR/PhoB-type" evidence="9">
    <location>
        <begin position="125"/>
        <end position="224"/>
    </location>
</feature>
<feature type="region of interest" description="Disordered" evidence="7">
    <location>
        <begin position="222"/>
        <end position="354"/>
    </location>
</feature>
<dbReference type="InterPro" id="IPR001789">
    <property type="entry name" value="Sig_transdc_resp-reg_receiver"/>
</dbReference>
<dbReference type="InterPro" id="IPR011006">
    <property type="entry name" value="CheY-like_superfamily"/>
</dbReference>
<feature type="modified residue" description="4-aspartylphosphate" evidence="5">
    <location>
        <position position="52"/>
    </location>
</feature>
<dbReference type="InterPro" id="IPR039420">
    <property type="entry name" value="WalR-like"/>
</dbReference>
<evidence type="ECO:0000256" key="3">
    <source>
        <dbReference type="ARBA" id="ARBA00023125"/>
    </source>
</evidence>
<keyword evidence="3 6" id="KW-0238">DNA-binding</keyword>
<dbReference type="Pfam" id="PF00486">
    <property type="entry name" value="Trans_reg_C"/>
    <property type="match status" value="1"/>
</dbReference>
<protein>
    <recommendedName>
        <fullName evidence="12">Response regulator transcription factor</fullName>
    </recommendedName>
</protein>
<gene>
    <name evidence="10" type="ORF">GCM10012286_24560</name>
</gene>
<dbReference type="CDD" id="cd00383">
    <property type="entry name" value="trans_reg_C"/>
    <property type="match status" value="1"/>
</dbReference>
<feature type="compositionally biased region" description="Low complexity" evidence="7">
    <location>
        <begin position="314"/>
        <end position="338"/>
    </location>
</feature>
<dbReference type="SMART" id="SM00448">
    <property type="entry name" value="REC"/>
    <property type="match status" value="1"/>
</dbReference>
<dbReference type="Pfam" id="PF00072">
    <property type="entry name" value="Response_reg"/>
    <property type="match status" value="1"/>
</dbReference>
<dbReference type="Proteomes" id="UP000656881">
    <property type="component" value="Unassembled WGS sequence"/>
</dbReference>
<accession>A0ABQ2LSR9</accession>
<evidence type="ECO:0000259" key="9">
    <source>
        <dbReference type="PROSITE" id="PS51755"/>
    </source>
</evidence>
<evidence type="ECO:0000256" key="2">
    <source>
        <dbReference type="ARBA" id="ARBA00023015"/>
    </source>
</evidence>
<evidence type="ECO:0000313" key="11">
    <source>
        <dbReference type="Proteomes" id="UP000656881"/>
    </source>
</evidence>
<dbReference type="InterPro" id="IPR036388">
    <property type="entry name" value="WH-like_DNA-bd_sf"/>
</dbReference>
<feature type="DNA-binding region" description="OmpR/PhoB-type" evidence="6">
    <location>
        <begin position="125"/>
        <end position="224"/>
    </location>
</feature>
<dbReference type="Gene3D" id="1.10.10.10">
    <property type="entry name" value="Winged helix-like DNA-binding domain superfamily/Winged helix DNA-binding domain"/>
    <property type="match status" value="1"/>
</dbReference>
<evidence type="ECO:0000256" key="6">
    <source>
        <dbReference type="PROSITE-ProRule" id="PRU01091"/>
    </source>
</evidence>
<comment type="caution">
    <text evidence="10">The sequence shown here is derived from an EMBL/GenBank/DDBJ whole genome shotgun (WGS) entry which is preliminary data.</text>
</comment>
<dbReference type="PANTHER" id="PTHR48111">
    <property type="entry name" value="REGULATOR OF RPOS"/>
    <property type="match status" value="1"/>
</dbReference>
<organism evidence="10 11">
    <name type="scientific">Streptomyces lasiicapitis</name>
    <dbReference type="NCBI Taxonomy" id="1923961"/>
    <lineage>
        <taxon>Bacteria</taxon>
        <taxon>Bacillati</taxon>
        <taxon>Actinomycetota</taxon>
        <taxon>Actinomycetes</taxon>
        <taxon>Kitasatosporales</taxon>
        <taxon>Streptomycetaceae</taxon>
        <taxon>Streptomyces</taxon>
    </lineage>
</organism>
<dbReference type="PROSITE" id="PS51755">
    <property type="entry name" value="OMPR_PHOB"/>
    <property type="match status" value="1"/>
</dbReference>
<keyword evidence="11" id="KW-1185">Reference proteome</keyword>
<evidence type="ECO:0000256" key="4">
    <source>
        <dbReference type="ARBA" id="ARBA00023163"/>
    </source>
</evidence>
<dbReference type="PROSITE" id="PS50110">
    <property type="entry name" value="RESPONSE_REGULATORY"/>
    <property type="match status" value="1"/>
</dbReference>
<dbReference type="SUPFAM" id="SSF52172">
    <property type="entry name" value="CheY-like"/>
    <property type="match status" value="1"/>
</dbReference>
<dbReference type="SMART" id="SM00862">
    <property type="entry name" value="Trans_reg_C"/>
    <property type="match status" value="1"/>
</dbReference>
<feature type="domain" description="Response regulatory" evidence="8">
    <location>
        <begin position="3"/>
        <end position="116"/>
    </location>
</feature>
<evidence type="ECO:0000313" key="10">
    <source>
        <dbReference type="EMBL" id="GGO42632.1"/>
    </source>
</evidence>
<dbReference type="Gene3D" id="6.10.250.690">
    <property type="match status" value="1"/>
</dbReference>
<reference evidence="11" key="1">
    <citation type="journal article" date="2019" name="Int. J. Syst. Evol. Microbiol.">
        <title>The Global Catalogue of Microorganisms (GCM) 10K type strain sequencing project: providing services to taxonomists for standard genome sequencing and annotation.</title>
        <authorList>
            <consortium name="The Broad Institute Genomics Platform"/>
            <consortium name="The Broad Institute Genome Sequencing Center for Infectious Disease"/>
            <person name="Wu L."/>
            <person name="Ma J."/>
        </authorList>
    </citation>
    <scope>NUCLEOTIDE SEQUENCE [LARGE SCALE GENOMIC DNA]</scope>
    <source>
        <strain evidence="11">CGMCC 4.7349</strain>
    </source>
</reference>
<evidence type="ECO:0000256" key="1">
    <source>
        <dbReference type="ARBA" id="ARBA00022553"/>
    </source>
</evidence>
<keyword evidence="4" id="KW-0804">Transcription</keyword>